<dbReference type="Pfam" id="PF03989">
    <property type="entry name" value="DNA_gyraseA_C"/>
    <property type="match status" value="5"/>
</dbReference>
<dbReference type="GO" id="GO:0009330">
    <property type="term" value="C:DNA topoisomerase type II (double strand cut, ATP-hydrolyzing) complex"/>
    <property type="evidence" value="ECO:0007669"/>
    <property type="project" value="TreeGrafter"/>
</dbReference>
<dbReference type="InterPro" id="IPR035516">
    <property type="entry name" value="Gyrase/topoIV_suA_C"/>
</dbReference>
<dbReference type="RefSeq" id="WP_015511409.1">
    <property type="nucleotide sequence ID" value="NC_021007.1"/>
</dbReference>
<dbReference type="InterPro" id="IPR006691">
    <property type="entry name" value="GyrA/parC_rep"/>
</dbReference>
<sequence>MSLERSSKIISVSTKNYLAGIFLRKIRSTKRGRVGLDVGGYPNKDVIANLTIAAENDDAILLFTNIGKVYKLSLDDEKAIVVGDDSTWPEELVNIPELLETNSSAFEKNERVVQLLPIKNEEFEEDKFFFMSTEKGMVKKLEISELSSITRAGKRVITLFEGDSLSHVIKIGAEDEVLLGLSTGYAVRFSSTSVRASGRASTGVKSIEIEPKSGAKIISLSSTSNPTKALVVSIDEEGKGKCTSLREFRLTSRRSKGTIAYKLGLSSNSSKLKKGAKKLSLVTCAIVHDNEELVLLSDKNRINRIGVDQVTLRRGRNTAGTILVRLEQSGEKLFQFAKHAPSEV</sequence>
<dbReference type="HOGENOM" id="CLU_071551_0_0_14"/>
<dbReference type="GO" id="GO:0006265">
    <property type="term" value="P:DNA topological change"/>
    <property type="evidence" value="ECO:0007669"/>
    <property type="project" value="InterPro"/>
</dbReference>
<dbReference type="KEGG" id="mhb:MHM_00260"/>
<dbReference type="GO" id="GO:0003677">
    <property type="term" value="F:DNA binding"/>
    <property type="evidence" value="ECO:0007669"/>
    <property type="project" value="InterPro"/>
</dbReference>
<dbReference type="PANTHER" id="PTHR43493">
    <property type="entry name" value="DNA GYRASE/TOPOISOMERASE SUBUNIT A"/>
    <property type="match status" value="1"/>
</dbReference>
<proteinExistence type="predicted"/>
<dbReference type="AlphaFoldDB" id="G8C2J6"/>
<name>G8C2J6_9MOLU</name>
<dbReference type="PATRIC" id="fig|1116213.3.peg.24"/>
<dbReference type="PANTHER" id="PTHR43493:SF5">
    <property type="entry name" value="DNA GYRASE SUBUNIT A, CHLOROPLASTIC_MITOCHONDRIAL"/>
    <property type="match status" value="1"/>
</dbReference>
<accession>G8C2J6</accession>
<reference evidence="1" key="1">
    <citation type="submission" date="2011-11" db="EMBL/GenBank/DDBJ databases">
        <title>Complete genome sequence of Candidatus Mycoplasma haemominutum.</title>
        <authorList>
            <person name="Barker E.N."/>
            <person name="Darby A.C."/>
            <person name="Helps C.R."/>
            <person name="Peters I.R."/>
            <person name="Hughes M.A."/>
            <person name="Radford A.D."/>
            <person name="Novacco M."/>
            <person name="Boretti F."/>
            <person name="Hofmann-Lehmann R."/>
            <person name="Tasker S."/>
        </authorList>
    </citation>
    <scope>NUCLEOTIDE SEQUENCE</scope>
    <source>
        <strain evidence="1">Birmingham 1</strain>
    </source>
</reference>
<dbReference type="OrthoDB" id="9553444at2"/>
<dbReference type="Gene3D" id="2.120.10.90">
    <property type="entry name" value="DNA gyrase/topoisomerase IV, subunit A, C-terminal"/>
    <property type="match status" value="1"/>
</dbReference>
<organism evidence="1">
    <name type="scientific">Candidatus Mycoplasma haematominutum 'Birmingham 1'</name>
    <dbReference type="NCBI Taxonomy" id="1116213"/>
    <lineage>
        <taxon>Bacteria</taxon>
        <taxon>Bacillati</taxon>
        <taxon>Mycoplasmatota</taxon>
        <taxon>Mollicutes</taxon>
        <taxon>Mycoplasmataceae</taxon>
        <taxon>Mycoplasma</taxon>
    </lineage>
</organism>
<dbReference type="GO" id="GO:0005524">
    <property type="term" value="F:ATP binding"/>
    <property type="evidence" value="ECO:0007669"/>
    <property type="project" value="InterPro"/>
</dbReference>
<reference evidence="1" key="2">
    <citation type="submission" date="2011-11" db="EMBL/GenBank/DDBJ databases">
        <authorList>
            <person name="Barker E."/>
        </authorList>
    </citation>
    <scope>NUCLEOTIDE SEQUENCE</scope>
    <source>
        <strain evidence="1">Birmingham 1</strain>
    </source>
</reference>
<protein>
    <submittedName>
        <fullName evidence="1">DNA gyrase subunit A</fullName>
    </submittedName>
</protein>
<dbReference type="EMBL" id="HE613254">
    <property type="protein sequence ID" value="CCE66544.1"/>
    <property type="molecule type" value="Genomic_DNA"/>
</dbReference>
<gene>
    <name evidence="1" type="ORF">MHM_00260</name>
</gene>
<dbReference type="SUPFAM" id="SSF101904">
    <property type="entry name" value="GyrA/ParC C-terminal domain-like"/>
    <property type="match status" value="1"/>
</dbReference>
<dbReference type="GO" id="GO:0003918">
    <property type="term" value="F:DNA topoisomerase type II (double strand cut, ATP-hydrolyzing) activity"/>
    <property type="evidence" value="ECO:0007669"/>
    <property type="project" value="TreeGrafter"/>
</dbReference>
<dbReference type="InterPro" id="IPR050220">
    <property type="entry name" value="Type_II_DNA_Topoisomerases"/>
</dbReference>
<evidence type="ECO:0000313" key="1">
    <source>
        <dbReference type="EMBL" id="CCE66544.1"/>
    </source>
</evidence>